<evidence type="ECO:0000256" key="5">
    <source>
        <dbReference type="ARBA" id="ARBA00022989"/>
    </source>
</evidence>
<evidence type="ECO:0000256" key="3">
    <source>
        <dbReference type="ARBA" id="ARBA00022475"/>
    </source>
</evidence>
<comment type="similarity">
    <text evidence="2 7">Belongs to the DedA family.</text>
</comment>
<feature type="transmembrane region" description="Helical" evidence="7">
    <location>
        <begin position="27"/>
        <end position="49"/>
    </location>
</feature>
<keyword evidence="5 7" id="KW-1133">Transmembrane helix</keyword>
<dbReference type="AlphaFoldDB" id="A0A2T2YJG0"/>
<gene>
    <name evidence="9" type="ORF">AHMF7605_20085</name>
</gene>
<keyword evidence="4 7" id="KW-0812">Transmembrane</keyword>
<dbReference type="InterPro" id="IPR058127">
    <property type="entry name" value="DedA"/>
</dbReference>
<feature type="transmembrane region" description="Helical" evidence="7">
    <location>
        <begin position="197"/>
        <end position="215"/>
    </location>
</feature>
<keyword evidence="10" id="KW-1185">Reference proteome</keyword>
<organism evidence="9 10">
    <name type="scientific">Adhaeribacter arboris</name>
    <dbReference type="NCBI Taxonomy" id="2072846"/>
    <lineage>
        <taxon>Bacteria</taxon>
        <taxon>Pseudomonadati</taxon>
        <taxon>Bacteroidota</taxon>
        <taxon>Cytophagia</taxon>
        <taxon>Cytophagales</taxon>
        <taxon>Hymenobacteraceae</taxon>
        <taxon>Adhaeribacter</taxon>
    </lineage>
</organism>
<evidence type="ECO:0000256" key="6">
    <source>
        <dbReference type="ARBA" id="ARBA00023136"/>
    </source>
</evidence>
<comment type="caution">
    <text evidence="9">The sequence shown here is derived from an EMBL/GenBank/DDBJ whole genome shotgun (WGS) entry which is preliminary data.</text>
</comment>
<dbReference type="EMBL" id="PYFT01000001">
    <property type="protein sequence ID" value="PSR55641.1"/>
    <property type="molecule type" value="Genomic_DNA"/>
</dbReference>
<comment type="subcellular location">
    <subcellularLocation>
        <location evidence="1 7">Cell membrane</location>
        <topology evidence="1 7">Multi-pass membrane protein</topology>
    </subcellularLocation>
</comment>
<dbReference type="NCBIfam" id="NF008102">
    <property type="entry name" value="PRK10847.1"/>
    <property type="match status" value="1"/>
</dbReference>
<dbReference type="OrthoDB" id="9813426at2"/>
<dbReference type="Pfam" id="PF09335">
    <property type="entry name" value="VTT_dom"/>
    <property type="match status" value="1"/>
</dbReference>
<evidence type="ECO:0000256" key="1">
    <source>
        <dbReference type="ARBA" id="ARBA00004651"/>
    </source>
</evidence>
<dbReference type="RefSeq" id="WP_106931821.1">
    <property type="nucleotide sequence ID" value="NZ_PYFT01000001.1"/>
</dbReference>
<sequence length="225" mass="25366">MELLHNFIDFFLHLDVHLSEIIRDYGVWAYLILFLIIFVETGLVVMPFLPGDSLLFAAGAFAAPQILANGESIAGPFNIFYLIVLLFIAAFLGDMLNFHIGDYLGPKVFRRDYKLLKREHLLKTQNFYEKHGAKTIIIARFIPIIRTFAPFIAGVGTMKYTRFMAYNIVGGFLWVAGFLLAGYLFGNIPAVKKNFTLVVFAIIAVSIIPPVYGFLKQKFASQKVA</sequence>
<name>A0A2T2YJG0_9BACT</name>
<feature type="transmembrane region" description="Helical" evidence="7">
    <location>
        <begin position="79"/>
        <end position="100"/>
    </location>
</feature>
<evidence type="ECO:0000256" key="7">
    <source>
        <dbReference type="RuleBase" id="RU367016"/>
    </source>
</evidence>
<dbReference type="GO" id="GO:0005886">
    <property type="term" value="C:plasma membrane"/>
    <property type="evidence" value="ECO:0007669"/>
    <property type="project" value="UniProtKB-SubCell"/>
</dbReference>
<evidence type="ECO:0000259" key="8">
    <source>
        <dbReference type="Pfam" id="PF09335"/>
    </source>
</evidence>
<reference evidence="9 10" key="1">
    <citation type="submission" date="2018-03" db="EMBL/GenBank/DDBJ databases">
        <title>Adhaeribacter sp. HMF7605 Genome sequencing and assembly.</title>
        <authorList>
            <person name="Kang H."/>
            <person name="Kang J."/>
            <person name="Cha I."/>
            <person name="Kim H."/>
            <person name="Joh K."/>
        </authorList>
    </citation>
    <scope>NUCLEOTIDE SEQUENCE [LARGE SCALE GENOMIC DNA]</scope>
    <source>
        <strain evidence="9 10">HMF7605</strain>
    </source>
</reference>
<protein>
    <submittedName>
        <fullName evidence="9">DedA family protein</fullName>
    </submittedName>
</protein>
<dbReference type="InterPro" id="IPR032818">
    <property type="entry name" value="DedA-like"/>
</dbReference>
<evidence type="ECO:0000313" key="9">
    <source>
        <dbReference type="EMBL" id="PSR55641.1"/>
    </source>
</evidence>
<keyword evidence="3 7" id="KW-1003">Cell membrane</keyword>
<proteinExistence type="inferred from homology"/>
<evidence type="ECO:0000313" key="10">
    <source>
        <dbReference type="Proteomes" id="UP000240357"/>
    </source>
</evidence>
<feature type="transmembrane region" description="Helical" evidence="7">
    <location>
        <begin position="163"/>
        <end position="185"/>
    </location>
</feature>
<dbReference type="PANTHER" id="PTHR30353:SF0">
    <property type="entry name" value="TRANSMEMBRANE PROTEIN"/>
    <property type="match status" value="1"/>
</dbReference>
<evidence type="ECO:0000256" key="2">
    <source>
        <dbReference type="ARBA" id="ARBA00010792"/>
    </source>
</evidence>
<dbReference type="PANTHER" id="PTHR30353">
    <property type="entry name" value="INNER MEMBRANE PROTEIN DEDA-RELATED"/>
    <property type="match status" value="1"/>
</dbReference>
<dbReference type="Proteomes" id="UP000240357">
    <property type="component" value="Unassembled WGS sequence"/>
</dbReference>
<accession>A0A2T2YJG0</accession>
<feature type="domain" description="VTT" evidence="8">
    <location>
        <begin position="49"/>
        <end position="183"/>
    </location>
</feature>
<evidence type="ECO:0000256" key="4">
    <source>
        <dbReference type="ARBA" id="ARBA00022692"/>
    </source>
</evidence>
<keyword evidence="6 7" id="KW-0472">Membrane</keyword>
<dbReference type="InterPro" id="IPR032816">
    <property type="entry name" value="VTT_dom"/>
</dbReference>